<comment type="caution">
    <text evidence="12">The sequence shown here is derived from an EMBL/GenBank/DDBJ whole genome shotgun (WGS) entry which is preliminary data.</text>
</comment>
<dbReference type="Gene3D" id="3.10.290.10">
    <property type="entry name" value="RNA-binding S4 domain"/>
    <property type="match status" value="1"/>
</dbReference>
<dbReference type="InterPro" id="IPR002942">
    <property type="entry name" value="S4_RNA-bd"/>
</dbReference>
<sequence length="417" mass="45684">MDKEKIQDDLRTGRSEPGTIDTLLERGVKTILPEDGKAKKELRSAMENRRLKGYLGVDPTGPDLHIGHGVPLRKLRLWQELGHETVLLGGGFTATIGDPKTGSTRTRLLPGQVAENMKDYSKQAAKILDLSPRAKNPVVIVNNYDWLSKMGFGDVVQLASNFTVQQMLGHGTYAERINSKKPLYLHEILYFLMQAEDAKYLQTHVQFGGSEQTFNIASGITLIKRELNRKSYGVITELIADAKGQKMGKTEGNIVAINAPPEVKFEAVMDWPDGAIPIGFELLTSVPMGKVAAATLAVSRGVLHPNDLKRALAFRITAELDGVKEASFAEAEYDKVYARDELPSRIKHVNVSRDSVMVQILVQSGLAGNVNEASRLIANRSVWVDGEIAKAAKTLGPGEHIVSIGKKSIKNARKISV</sequence>
<accession>A0A1F4Z4Z1</accession>
<dbReference type="GO" id="GO:0005829">
    <property type="term" value="C:cytosol"/>
    <property type="evidence" value="ECO:0007669"/>
    <property type="project" value="TreeGrafter"/>
</dbReference>
<evidence type="ECO:0000313" key="12">
    <source>
        <dbReference type="EMBL" id="OGD01365.1"/>
    </source>
</evidence>
<keyword evidence="3 10" id="KW-0547">Nucleotide-binding</keyword>
<dbReference type="GO" id="GO:0006437">
    <property type="term" value="P:tyrosyl-tRNA aminoacylation"/>
    <property type="evidence" value="ECO:0007669"/>
    <property type="project" value="UniProtKB-UniRule"/>
</dbReference>
<dbReference type="PANTHER" id="PTHR11766:SF1">
    <property type="entry name" value="TYROSINE--TRNA LIGASE"/>
    <property type="match status" value="1"/>
</dbReference>
<keyword evidence="6 10" id="KW-0030">Aminoacyl-tRNA synthetase</keyword>
<dbReference type="NCBIfam" id="TIGR00234">
    <property type="entry name" value="tyrS"/>
    <property type="match status" value="1"/>
</dbReference>
<dbReference type="PRINTS" id="PR01040">
    <property type="entry name" value="TRNASYNTHTYR"/>
</dbReference>
<dbReference type="Proteomes" id="UP000176822">
    <property type="component" value="Unassembled WGS sequence"/>
</dbReference>
<organism evidence="12 13">
    <name type="scientific">Candidatus Amesbacteria bacterium RIFCSPLOWO2_01_FULL_47_33</name>
    <dbReference type="NCBI Taxonomy" id="1797258"/>
    <lineage>
        <taxon>Bacteria</taxon>
        <taxon>Candidatus Amesiibacteriota</taxon>
    </lineage>
</organism>
<dbReference type="SUPFAM" id="SSF55174">
    <property type="entry name" value="Alpha-L RNA-binding motif"/>
    <property type="match status" value="1"/>
</dbReference>
<keyword evidence="4 10" id="KW-0067">ATP-binding</keyword>
<keyword evidence="2 10" id="KW-0436">Ligase</keyword>
<dbReference type="InterPro" id="IPR024088">
    <property type="entry name" value="Tyr-tRNA-ligase_bac-type"/>
</dbReference>
<dbReference type="CDD" id="cd00165">
    <property type="entry name" value="S4"/>
    <property type="match status" value="1"/>
</dbReference>
<protein>
    <recommendedName>
        <fullName evidence="1 8">Tyrosine--tRNA ligase</fullName>
        <ecNumber evidence="1 8">6.1.1.1</ecNumber>
    </recommendedName>
</protein>
<dbReference type="GO" id="GO:0003723">
    <property type="term" value="F:RNA binding"/>
    <property type="evidence" value="ECO:0007669"/>
    <property type="project" value="UniProtKB-KW"/>
</dbReference>
<dbReference type="Gene3D" id="3.40.50.620">
    <property type="entry name" value="HUPs"/>
    <property type="match status" value="1"/>
</dbReference>
<evidence type="ECO:0000259" key="11">
    <source>
        <dbReference type="Pfam" id="PF01479"/>
    </source>
</evidence>
<dbReference type="InterPro" id="IPR014729">
    <property type="entry name" value="Rossmann-like_a/b/a_fold"/>
</dbReference>
<comment type="catalytic activity">
    <reaction evidence="7">
        <text>tRNA(Tyr) + L-tyrosine + ATP = L-tyrosyl-tRNA(Tyr) + AMP + diphosphate + H(+)</text>
        <dbReference type="Rhea" id="RHEA:10220"/>
        <dbReference type="Rhea" id="RHEA-COMP:9706"/>
        <dbReference type="Rhea" id="RHEA-COMP:9707"/>
        <dbReference type="ChEBI" id="CHEBI:15378"/>
        <dbReference type="ChEBI" id="CHEBI:30616"/>
        <dbReference type="ChEBI" id="CHEBI:33019"/>
        <dbReference type="ChEBI" id="CHEBI:58315"/>
        <dbReference type="ChEBI" id="CHEBI:78442"/>
        <dbReference type="ChEBI" id="CHEBI:78536"/>
        <dbReference type="ChEBI" id="CHEBI:456215"/>
        <dbReference type="EC" id="6.1.1.1"/>
    </reaction>
</comment>
<dbReference type="AlphaFoldDB" id="A0A1F4Z4Z1"/>
<evidence type="ECO:0000256" key="3">
    <source>
        <dbReference type="ARBA" id="ARBA00022741"/>
    </source>
</evidence>
<dbReference type="SUPFAM" id="SSF52374">
    <property type="entry name" value="Nucleotidylyl transferase"/>
    <property type="match status" value="1"/>
</dbReference>
<name>A0A1F4Z4Z1_9BACT</name>
<evidence type="ECO:0000256" key="7">
    <source>
        <dbReference type="ARBA" id="ARBA00048248"/>
    </source>
</evidence>
<dbReference type="Gene3D" id="1.10.240.10">
    <property type="entry name" value="Tyrosyl-Transfer RNA Synthetase"/>
    <property type="match status" value="1"/>
</dbReference>
<evidence type="ECO:0000256" key="4">
    <source>
        <dbReference type="ARBA" id="ARBA00022840"/>
    </source>
</evidence>
<dbReference type="InterPro" id="IPR001412">
    <property type="entry name" value="aa-tRNA-synth_I_CS"/>
</dbReference>
<dbReference type="EC" id="6.1.1.1" evidence="1 8"/>
<evidence type="ECO:0000256" key="1">
    <source>
        <dbReference type="ARBA" id="ARBA00013160"/>
    </source>
</evidence>
<evidence type="ECO:0000256" key="9">
    <source>
        <dbReference type="PROSITE-ProRule" id="PRU00182"/>
    </source>
</evidence>
<evidence type="ECO:0000256" key="8">
    <source>
        <dbReference type="NCBIfam" id="TIGR00234"/>
    </source>
</evidence>
<feature type="domain" description="RNA-binding S4" evidence="11">
    <location>
        <begin position="359"/>
        <end position="401"/>
    </location>
</feature>
<evidence type="ECO:0000313" key="13">
    <source>
        <dbReference type="Proteomes" id="UP000176822"/>
    </source>
</evidence>
<keyword evidence="5 10" id="KW-0648">Protein biosynthesis</keyword>
<dbReference type="GO" id="GO:0004831">
    <property type="term" value="F:tyrosine-tRNA ligase activity"/>
    <property type="evidence" value="ECO:0007669"/>
    <property type="project" value="UniProtKB-UniRule"/>
</dbReference>
<comment type="similarity">
    <text evidence="10">Belongs to the class-I aminoacyl-tRNA synthetase family.</text>
</comment>
<dbReference type="Pfam" id="PF01479">
    <property type="entry name" value="S4"/>
    <property type="match status" value="1"/>
</dbReference>
<dbReference type="InterPro" id="IPR002305">
    <property type="entry name" value="aa-tRNA-synth_Ic"/>
</dbReference>
<evidence type="ECO:0000256" key="2">
    <source>
        <dbReference type="ARBA" id="ARBA00022598"/>
    </source>
</evidence>
<dbReference type="InterPro" id="IPR036986">
    <property type="entry name" value="S4_RNA-bd_sf"/>
</dbReference>
<dbReference type="PROSITE" id="PS50889">
    <property type="entry name" value="S4"/>
    <property type="match status" value="1"/>
</dbReference>
<reference evidence="12 13" key="1">
    <citation type="journal article" date="2016" name="Nat. Commun.">
        <title>Thousands of microbial genomes shed light on interconnected biogeochemical processes in an aquifer system.</title>
        <authorList>
            <person name="Anantharaman K."/>
            <person name="Brown C.T."/>
            <person name="Hug L.A."/>
            <person name="Sharon I."/>
            <person name="Castelle C.J."/>
            <person name="Probst A.J."/>
            <person name="Thomas B.C."/>
            <person name="Singh A."/>
            <person name="Wilkins M.J."/>
            <person name="Karaoz U."/>
            <person name="Brodie E.L."/>
            <person name="Williams K.H."/>
            <person name="Hubbard S.S."/>
            <person name="Banfield J.F."/>
        </authorList>
    </citation>
    <scope>NUCLEOTIDE SEQUENCE [LARGE SCALE GENOMIC DNA]</scope>
</reference>
<dbReference type="PROSITE" id="PS00178">
    <property type="entry name" value="AA_TRNA_LIGASE_I"/>
    <property type="match status" value="1"/>
</dbReference>
<dbReference type="InterPro" id="IPR002307">
    <property type="entry name" value="Tyr-tRNA-ligase"/>
</dbReference>
<dbReference type="PANTHER" id="PTHR11766">
    <property type="entry name" value="TYROSYL-TRNA SYNTHETASE"/>
    <property type="match status" value="1"/>
</dbReference>
<evidence type="ECO:0000256" key="10">
    <source>
        <dbReference type="RuleBase" id="RU363036"/>
    </source>
</evidence>
<dbReference type="GO" id="GO:0005524">
    <property type="term" value="F:ATP binding"/>
    <property type="evidence" value="ECO:0007669"/>
    <property type="project" value="UniProtKB-KW"/>
</dbReference>
<keyword evidence="9" id="KW-0694">RNA-binding</keyword>
<dbReference type="EMBL" id="MEXM01000012">
    <property type="protein sequence ID" value="OGD01365.1"/>
    <property type="molecule type" value="Genomic_DNA"/>
</dbReference>
<evidence type="ECO:0000256" key="5">
    <source>
        <dbReference type="ARBA" id="ARBA00022917"/>
    </source>
</evidence>
<proteinExistence type="inferred from homology"/>
<evidence type="ECO:0000256" key="6">
    <source>
        <dbReference type="ARBA" id="ARBA00023146"/>
    </source>
</evidence>
<gene>
    <name evidence="12" type="ORF">A2972_03260</name>
</gene>
<dbReference type="Pfam" id="PF00579">
    <property type="entry name" value="tRNA-synt_1b"/>
    <property type="match status" value="1"/>
</dbReference>